<organism evidence="6 7">
    <name type="scientific">Friedmanniomyces simplex</name>
    <dbReference type="NCBI Taxonomy" id="329884"/>
    <lineage>
        <taxon>Eukaryota</taxon>
        <taxon>Fungi</taxon>
        <taxon>Dikarya</taxon>
        <taxon>Ascomycota</taxon>
        <taxon>Pezizomycotina</taxon>
        <taxon>Dothideomycetes</taxon>
        <taxon>Dothideomycetidae</taxon>
        <taxon>Mycosphaerellales</taxon>
        <taxon>Teratosphaeriaceae</taxon>
        <taxon>Friedmanniomyces</taxon>
    </lineage>
</organism>
<keyword evidence="3 5" id="KW-1133">Transmembrane helix</keyword>
<dbReference type="PANTHER" id="PTHR31465:SF13">
    <property type="entry name" value="RTA1 DOMAIN PROTEIN-RELATED"/>
    <property type="match status" value="1"/>
</dbReference>
<gene>
    <name evidence="6" type="ORF">B0A55_07628</name>
</gene>
<dbReference type="InterPro" id="IPR007568">
    <property type="entry name" value="RTA1"/>
</dbReference>
<dbReference type="Proteomes" id="UP000309340">
    <property type="component" value="Unassembled WGS sequence"/>
</dbReference>
<evidence type="ECO:0000256" key="3">
    <source>
        <dbReference type="ARBA" id="ARBA00022989"/>
    </source>
</evidence>
<accession>A0A4U0X2U7</accession>
<reference evidence="6 7" key="1">
    <citation type="submission" date="2017-03" db="EMBL/GenBank/DDBJ databases">
        <title>Genomes of endolithic fungi from Antarctica.</title>
        <authorList>
            <person name="Coleine C."/>
            <person name="Masonjones S."/>
            <person name="Stajich J.E."/>
        </authorList>
    </citation>
    <scope>NUCLEOTIDE SEQUENCE [LARGE SCALE GENOMIC DNA]</scope>
    <source>
        <strain evidence="6 7">CCFEE 5184</strain>
    </source>
</reference>
<evidence type="ECO:0000313" key="7">
    <source>
        <dbReference type="Proteomes" id="UP000309340"/>
    </source>
</evidence>
<dbReference type="OrthoDB" id="3358017at2759"/>
<feature type="transmembrane region" description="Helical" evidence="5">
    <location>
        <begin position="195"/>
        <end position="216"/>
    </location>
</feature>
<dbReference type="EMBL" id="NAJQ01000449">
    <property type="protein sequence ID" value="TKA69428.1"/>
    <property type="molecule type" value="Genomic_DNA"/>
</dbReference>
<evidence type="ECO:0000256" key="1">
    <source>
        <dbReference type="ARBA" id="ARBA00004141"/>
    </source>
</evidence>
<dbReference type="Pfam" id="PF04479">
    <property type="entry name" value="RTA1"/>
    <property type="match status" value="1"/>
</dbReference>
<evidence type="ECO:0000256" key="5">
    <source>
        <dbReference type="SAM" id="Phobius"/>
    </source>
</evidence>
<evidence type="ECO:0000256" key="4">
    <source>
        <dbReference type="ARBA" id="ARBA00023136"/>
    </source>
</evidence>
<proteinExistence type="predicted"/>
<feature type="transmembrane region" description="Helical" evidence="5">
    <location>
        <begin position="118"/>
        <end position="141"/>
    </location>
</feature>
<feature type="transmembrane region" description="Helical" evidence="5">
    <location>
        <begin position="153"/>
        <end position="175"/>
    </location>
</feature>
<keyword evidence="4 5" id="KW-0472">Membrane</keyword>
<name>A0A4U0X2U7_9PEZI</name>
<comment type="caution">
    <text evidence="6">The sequence shown here is derived from an EMBL/GenBank/DDBJ whole genome shotgun (WGS) entry which is preliminary data.</text>
</comment>
<dbReference type="GO" id="GO:0016020">
    <property type="term" value="C:membrane"/>
    <property type="evidence" value="ECO:0007669"/>
    <property type="project" value="UniProtKB-SubCell"/>
</dbReference>
<feature type="transmembrane region" description="Helical" evidence="5">
    <location>
        <begin position="52"/>
        <end position="71"/>
    </location>
</feature>
<keyword evidence="7" id="KW-1185">Reference proteome</keyword>
<keyword evidence="2 5" id="KW-0812">Transmembrane</keyword>
<protein>
    <submittedName>
        <fullName evidence="6">Uncharacterized protein</fullName>
    </submittedName>
</protein>
<evidence type="ECO:0000256" key="2">
    <source>
        <dbReference type="ARBA" id="ARBA00022692"/>
    </source>
</evidence>
<dbReference type="AlphaFoldDB" id="A0A4U0X2U7"/>
<feature type="transmembrane region" description="Helical" evidence="5">
    <location>
        <begin position="274"/>
        <end position="294"/>
    </location>
</feature>
<dbReference type="PANTHER" id="PTHR31465">
    <property type="entry name" value="PROTEIN RTA1-RELATED"/>
    <property type="match status" value="1"/>
</dbReference>
<comment type="subcellular location">
    <subcellularLocation>
        <location evidence="1">Membrane</location>
        <topology evidence="1">Multi-pass membrane protein</topology>
    </subcellularLocation>
</comment>
<feature type="transmembrane region" description="Helical" evidence="5">
    <location>
        <begin position="78"/>
        <end position="98"/>
    </location>
</feature>
<sequence>MEGWMMEQKLARRVASSVVGEREMVSRSVESLRLPVDRADLMDGLYFYTPSHVLPAVFAVLVGVSLILHIYQNFRYRFWRVTFWMFWGAAIFTTGWVLRCISSYHPSNLNIYIAETVFIYAGPPIFSAAEYNVLGRLMYYLPMHAPFNPGRTIIFFIYLGATVEGLTTAGASLYATAHGVNDIAVYVRGGTLISIALALQAAIECMFIAMVGLMHYRCVRAKTLPRNVRTLCIMLYGTSTFVLLRCIARAIESFSTETTMTCYSICQLVLFHEWYLYIFEAAPMVLYTYWINIVHPGRLLPSDKHRFLDPDGVTERIGPMWVDKRSLREKIMDPFDVSGAMTGKLKREAFWLRPQDWEVASGGSFARGTAMNVRSKSASGMTAGRGKLAGRVAVPWQKE</sequence>
<evidence type="ECO:0000313" key="6">
    <source>
        <dbReference type="EMBL" id="TKA69428.1"/>
    </source>
</evidence>